<dbReference type="InterPro" id="IPR034660">
    <property type="entry name" value="DinB/YfiT-like"/>
</dbReference>
<keyword evidence="4" id="KW-1185">Reference proteome</keyword>
<proteinExistence type="predicted"/>
<name>A0A4Q7Y5N4_9ACTN</name>
<dbReference type="InterPro" id="IPR017518">
    <property type="entry name" value="CHP03084"/>
</dbReference>
<dbReference type="OrthoDB" id="113180at2"/>
<comment type="caution">
    <text evidence="3">The sequence shown here is derived from an EMBL/GenBank/DDBJ whole genome shotgun (WGS) entry which is preliminary data.</text>
</comment>
<protein>
    <submittedName>
        <fullName evidence="3">Uncharacterized protein (TIGR03084 family)</fullName>
    </submittedName>
</protein>
<dbReference type="Pfam" id="PF08608">
    <property type="entry name" value="Wyosine_form"/>
    <property type="match status" value="1"/>
</dbReference>
<dbReference type="NCBIfam" id="TIGR03083">
    <property type="entry name" value="maleylpyruvate isomerase family mycothiol-dependent enzyme"/>
    <property type="match status" value="1"/>
</dbReference>
<dbReference type="Gene3D" id="1.20.120.450">
    <property type="entry name" value="dinb family like domain"/>
    <property type="match status" value="1"/>
</dbReference>
<sequence length="256" mass="27100">MRPGLLADLAAEGTRLETRLAGLATEDWARATPAAGWTIAHQVAHLAWTDELALLATSAPTAFALRTAAHPADVVDRAAAEGAAEPPAALLRRWRTGRDRLAEALAAVPDGVRLPWVGPSMSAPSMVTARLMETWAHGVDVGDALGRPPSASPGLDHVAHLGVRARAFAFAAHRLPPPSAPIRVELTRDDGTVWVDGPEDARQRVDGPLLDFCLRVVQRRPRAALALEARGPDADRWLDVAQAFAGPPGRGSDAAR</sequence>
<dbReference type="RefSeq" id="WP_104530395.1">
    <property type="nucleotide sequence ID" value="NZ_POQT01000052.1"/>
</dbReference>
<dbReference type="NCBIfam" id="TIGR03084">
    <property type="entry name" value="TIGR03084 family metal-binding protein"/>
    <property type="match status" value="1"/>
</dbReference>
<feature type="domain" description="tRNA wybutosine-synthesis" evidence="1">
    <location>
        <begin position="179"/>
        <end position="225"/>
    </location>
</feature>
<gene>
    <name evidence="3" type="ORF">BKA19_1633</name>
</gene>
<evidence type="ECO:0000313" key="4">
    <source>
        <dbReference type="Proteomes" id="UP000292507"/>
    </source>
</evidence>
<dbReference type="GO" id="GO:0046872">
    <property type="term" value="F:metal ion binding"/>
    <property type="evidence" value="ECO:0007669"/>
    <property type="project" value="InterPro"/>
</dbReference>
<feature type="domain" description="Mycothiol-dependent maleylpyruvate isomerase metal-binding" evidence="2">
    <location>
        <begin position="9"/>
        <end position="141"/>
    </location>
</feature>
<dbReference type="EMBL" id="SHKV01000001">
    <property type="protein sequence ID" value="RZU31948.1"/>
    <property type="molecule type" value="Genomic_DNA"/>
</dbReference>
<dbReference type="Proteomes" id="UP000292507">
    <property type="component" value="Unassembled WGS sequence"/>
</dbReference>
<evidence type="ECO:0000259" key="2">
    <source>
        <dbReference type="Pfam" id="PF11716"/>
    </source>
</evidence>
<organism evidence="3 4">
    <name type="scientific">Blastococcus saxobsidens</name>
    <dbReference type="NCBI Taxonomy" id="138336"/>
    <lineage>
        <taxon>Bacteria</taxon>
        <taxon>Bacillati</taxon>
        <taxon>Actinomycetota</taxon>
        <taxon>Actinomycetes</taxon>
        <taxon>Geodermatophilales</taxon>
        <taxon>Geodermatophilaceae</taxon>
        <taxon>Blastococcus</taxon>
    </lineage>
</organism>
<dbReference type="AlphaFoldDB" id="A0A4Q7Y5N4"/>
<dbReference type="InterPro" id="IPR024344">
    <property type="entry name" value="MDMPI_metal-binding"/>
</dbReference>
<reference evidence="3 4" key="1">
    <citation type="submission" date="2019-02" db="EMBL/GenBank/DDBJ databases">
        <title>Sequencing the genomes of 1000 actinobacteria strains.</title>
        <authorList>
            <person name="Klenk H.-P."/>
        </authorList>
    </citation>
    <scope>NUCLEOTIDE SEQUENCE [LARGE SCALE GENOMIC DNA]</scope>
    <source>
        <strain evidence="3 4">DSM 44509</strain>
    </source>
</reference>
<dbReference type="Pfam" id="PF11716">
    <property type="entry name" value="MDMPI_N"/>
    <property type="match status" value="1"/>
</dbReference>
<accession>A0A4Q7Y5N4</accession>
<dbReference type="InterPro" id="IPR017517">
    <property type="entry name" value="Maleyloyr_isom"/>
</dbReference>
<dbReference type="InterPro" id="IPR013917">
    <property type="entry name" value="tRNA_wybutosine-synth"/>
</dbReference>
<evidence type="ECO:0000259" key="1">
    <source>
        <dbReference type="Pfam" id="PF08608"/>
    </source>
</evidence>
<dbReference type="SUPFAM" id="SSF109854">
    <property type="entry name" value="DinB/YfiT-like putative metalloenzymes"/>
    <property type="match status" value="1"/>
</dbReference>
<evidence type="ECO:0000313" key="3">
    <source>
        <dbReference type="EMBL" id="RZU31948.1"/>
    </source>
</evidence>